<comment type="caution">
    <text evidence="1">The sequence shown here is derived from an EMBL/GenBank/DDBJ whole genome shotgun (WGS) entry which is preliminary data.</text>
</comment>
<accession>A0A9X1MDT2</accession>
<dbReference type="AlphaFoldDB" id="A0A9X1MDT2"/>
<organism evidence="1 2">
    <name type="scientific">Arthrobacter caoxuetaonis</name>
    <dbReference type="NCBI Taxonomy" id="2886935"/>
    <lineage>
        <taxon>Bacteria</taxon>
        <taxon>Bacillati</taxon>
        <taxon>Actinomycetota</taxon>
        <taxon>Actinomycetes</taxon>
        <taxon>Micrococcales</taxon>
        <taxon>Micrococcaceae</taxon>
        <taxon>Arthrobacter</taxon>
    </lineage>
</organism>
<name>A0A9X1MDT2_9MICC</name>
<evidence type="ECO:0000313" key="2">
    <source>
        <dbReference type="Proteomes" id="UP001139158"/>
    </source>
</evidence>
<dbReference type="Proteomes" id="UP001139158">
    <property type="component" value="Unassembled WGS sequence"/>
</dbReference>
<proteinExistence type="predicted"/>
<dbReference type="RefSeq" id="WP_227895797.1">
    <property type="nucleotide sequence ID" value="NZ_CP099466.1"/>
</dbReference>
<sequence length="185" mass="20888">MEILRMYKQDPPRGMLFKEAVYEPEDRTLMVTKGRVGNEGRVSVRENVDAGKAEQLLEEFAAAAEGEGFAEIPEEEQHWVIAQYALKSKDGTERDRYLEHKASTAIGTYFAWRGLGSVEETGFSPYKLNILCLVPDVKLAVRGIQVVIRESRLDFTKLSIGTAPFADLEHPVRKYPLPSKVPFEL</sequence>
<evidence type="ECO:0000313" key="1">
    <source>
        <dbReference type="EMBL" id="MCC3297921.1"/>
    </source>
</evidence>
<reference evidence="1" key="1">
    <citation type="submission" date="2021-10" db="EMBL/GenBank/DDBJ databases">
        <title>Novel species in genus Arthrobacter.</title>
        <authorList>
            <person name="Liu Y."/>
        </authorList>
    </citation>
    <scope>NUCLEOTIDE SEQUENCE</scope>
    <source>
        <strain evidence="1">Zg-Y453</strain>
    </source>
</reference>
<dbReference type="EMBL" id="JAJFZV010000008">
    <property type="protein sequence ID" value="MCC3297921.1"/>
    <property type="molecule type" value="Genomic_DNA"/>
</dbReference>
<keyword evidence="2" id="KW-1185">Reference proteome</keyword>
<protein>
    <submittedName>
        <fullName evidence="1">Uncharacterized protein</fullName>
    </submittedName>
</protein>
<gene>
    <name evidence="1" type="ORF">LJ757_08905</name>
</gene>